<evidence type="ECO:0000313" key="5">
    <source>
        <dbReference type="Proteomes" id="UP000480350"/>
    </source>
</evidence>
<reference evidence="4 5" key="2">
    <citation type="submission" date="2020-03" db="EMBL/GenBank/DDBJ databases">
        <title>Kangsaoukella pontilimi gen. nov., sp. nov., a new member of the family Rhodobacteraceae isolated from a tidal mudflat.</title>
        <authorList>
            <person name="Kim I.S."/>
        </authorList>
    </citation>
    <scope>NUCLEOTIDE SEQUENCE [LARGE SCALE GENOMIC DNA]</scope>
    <source>
        <strain evidence="4 5">GH1-50</strain>
    </source>
</reference>
<dbReference type="InterPro" id="IPR018392">
    <property type="entry name" value="LysM"/>
</dbReference>
<proteinExistence type="predicted"/>
<keyword evidence="2" id="KW-1133">Transmembrane helix</keyword>
<reference evidence="4 5" key="1">
    <citation type="submission" date="2019-12" db="EMBL/GenBank/DDBJ databases">
        <authorList>
            <person name="Lee S.D."/>
        </authorList>
    </citation>
    <scope>NUCLEOTIDE SEQUENCE [LARGE SCALE GENOMIC DNA]</scope>
    <source>
        <strain evidence="4 5">GH1-50</strain>
    </source>
</reference>
<gene>
    <name evidence="4" type="ORF">GQ651_03960</name>
</gene>
<dbReference type="Pfam" id="PF01476">
    <property type="entry name" value="LysM"/>
    <property type="match status" value="1"/>
</dbReference>
<evidence type="ECO:0000259" key="3">
    <source>
        <dbReference type="PROSITE" id="PS51782"/>
    </source>
</evidence>
<evidence type="ECO:0000256" key="2">
    <source>
        <dbReference type="SAM" id="Phobius"/>
    </source>
</evidence>
<feature type="compositionally biased region" description="Acidic residues" evidence="1">
    <location>
        <begin position="60"/>
        <end position="72"/>
    </location>
</feature>
<evidence type="ECO:0000256" key="1">
    <source>
        <dbReference type="SAM" id="MobiDB-lite"/>
    </source>
</evidence>
<name>A0A7C9MEF9_9RHOB</name>
<feature type="region of interest" description="Disordered" evidence="1">
    <location>
        <begin position="43"/>
        <end position="102"/>
    </location>
</feature>
<dbReference type="PANTHER" id="PTHR34700:SF4">
    <property type="entry name" value="PHAGE-LIKE ELEMENT PBSX PROTEIN XKDP"/>
    <property type="match status" value="1"/>
</dbReference>
<feature type="region of interest" description="Disordered" evidence="1">
    <location>
        <begin position="195"/>
        <end position="305"/>
    </location>
</feature>
<keyword evidence="2" id="KW-0812">Transmembrane</keyword>
<sequence length="487" mass="50068">MKGTWVGGALAVIIAILLIVYFALRDTDEVPVAAVPEASEPVPAPVVIDSGSEPSPAPEDSADAVSDDESDAEASGKEVSDIAAAEPAQAADTDAEPARPSATFDIVRVEPDGETVIAGRASPGSTVTVLLDGEPVGEALVGPDGGFVALLSLGRSDRPRVVSLSEVFADGSEMIAEATIILAPSPEIMVAEADPAAAPTEAPTTETAGDASATVEPTQADETVANAPAAPAETVISDQQATEEVTEGTATESVSGEDIAAADEPLTETPVSESAEGTGAAEVAAAPETAPDAPATSPVSQNAPEQLSAPTVLLADSTGVRVLQSAGDAPEVQDNVSIDAISYDSEGEVAVTGRSTGSTSVRVYLDNRPLLDAPIEADGGWRADLPEIDTGTYTLRVDELNDAGQVVSRAETPFRREAVEAIRALDDGRTERAPVALVTVQPGNTLWGIARERYGEGILYVRVFEANTDRIRNPDLIYPGQIFTVPE</sequence>
<organism evidence="4 5">
    <name type="scientific">Kangsaoukella pontilimi</name>
    <dbReference type="NCBI Taxonomy" id="2691042"/>
    <lineage>
        <taxon>Bacteria</taxon>
        <taxon>Pseudomonadati</taxon>
        <taxon>Pseudomonadota</taxon>
        <taxon>Alphaproteobacteria</taxon>
        <taxon>Rhodobacterales</taxon>
        <taxon>Paracoccaceae</taxon>
        <taxon>Kangsaoukella</taxon>
    </lineage>
</organism>
<dbReference type="CDD" id="cd00118">
    <property type="entry name" value="LysM"/>
    <property type="match status" value="1"/>
</dbReference>
<dbReference type="SMART" id="SM00257">
    <property type="entry name" value="LysM"/>
    <property type="match status" value="1"/>
</dbReference>
<feature type="compositionally biased region" description="Low complexity" evidence="1">
    <location>
        <begin position="43"/>
        <end position="54"/>
    </location>
</feature>
<protein>
    <submittedName>
        <fullName evidence="4">LysM peptidoglycan-binding domain-containing protein</fullName>
    </submittedName>
</protein>
<feature type="compositionally biased region" description="Low complexity" evidence="1">
    <location>
        <begin position="83"/>
        <end position="92"/>
    </location>
</feature>
<dbReference type="Proteomes" id="UP000480350">
    <property type="component" value="Unassembled WGS sequence"/>
</dbReference>
<dbReference type="InterPro" id="IPR052196">
    <property type="entry name" value="Bact_Kbp"/>
</dbReference>
<dbReference type="AlphaFoldDB" id="A0A7C9MEF9"/>
<dbReference type="RefSeq" id="WP_160762903.1">
    <property type="nucleotide sequence ID" value="NZ_WUPT01000001.1"/>
</dbReference>
<dbReference type="Gene3D" id="3.10.350.10">
    <property type="entry name" value="LysM domain"/>
    <property type="match status" value="1"/>
</dbReference>
<keyword evidence="5" id="KW-1185">Reference proteome</keyword>
<dbReference type="PROSITE" id="PS51782">
    <property type="entry name" value="LYSM"/>
    <property type="match status" value="1"/>
</dbReference>
<keyword evidence="2" id="KW-0472">Membrane</keyword>
<dbReference type="PANTHER" id="PTHR34700">
    <property type="entry name" value="POTASSIUM BINDING PROTEIN KBP"/>
    <property type="match status" value="1"/>
</dbReference>
<feature type="compositionally biased region" description="Low complexity" evidence="1">
    <location>
        <begin position="271"/>
        <end position="298"/>
    </location>
</feature>
<feature type="domain" description="LysM" evidence="3">
    <location>
        <begin position="436"/>
        <end position="485"/>
    </location>
</feature>
<feature type="compositionally biased region" description="Low complexity" evidence="1">
    <location>
        <begin position="195"/>
        <end position="211"/>
    </location>
</feature>
<dbReference type="EMBL" id="WUPT01000001">
    <property type="protein sequence ID" value="MXQ06996.1"/>
    <property type="molecule type" value="Genomic_DNA"/>
</dbReference>
<evidence type="ECO:0000313" key="4">
    <source>
        <dbReference type="EMBL" id="MXQ06996.1"/>
    </source>
</evidence>
<comment type="caution">
    <text evidence="4">The sequence shown here is derived from an EMBL/GenBank/DDBJ whole genome shotgun (WGS) entry which is preliminary data.</text>
</comment>
<dbReference type="InterPro" id="IPR036779">
    <property type="entry name" value="LysM_dom_sf"/>
</dbReference>
<accession>A0A7C9MEF9</accession>
<feature type="transmembrane region" description="Helical" evidence="2">
    <location>
        <begin position="6"/>
        <end position="24"/>
    </location>
</feature>